<evidence type="ECO:0008006" key="3">
    <source>
        <dbReference type="Google" id="ProtNLM"/>
    </source>
</evidence>
<dbReference type="Pfam" id="PF05553">
    <property type="entry name" value="DUF761"/>
    <property type="match status" value="1"/>
</dbReference>
<organism evidence="1 2">
    <name type="scientific">Lactuca sativa</name>
    <name type="common">Garden lettuce</name>
    <dbReference type="NCBI Taxonomy" id="4236"/>
    <lineage>
        <taxon>Eukaryota</taxon>
        <taxon>Viridiplantae</taxon>
        <taxon>Streptophyta</taxon>
        <taxon>Embryophyta</taxon>
        <taxon>Tracheophyta</taxon>
        <taxon>Spermatophyta</taxon>
        <taxon>Magnoliopsida</taxon>
        <taxon>eudicotyledons</taxon>
        <taxon>Gunneridae</taxon>
        <taxon>Pentapetalae</taxon>
        <taxon>asterids</taxon>
        <taxon>campanulids</taxon>
        <taxon>Asterales</taxon>
        <taxon>Asteraceae</taxon>
        <taxon>Cichorioideae</taxon>
        <taxon>Cichorieae</taxon>
        <taxon>Lactucinae</taxon>
        <taxon>Lactuca</taxon>
    </lineage>
</organism>
<evidence type="ECO:0000313" key="1">
    <source>
        <dbReference type="EMBL" id="KAJ0187313.1"/>
    </source>
</evidence>
<name>A0A9R1UHZ1_LACSA</name>
<reference evidence="1 2" key="1">
    <citation type="journal article" date="2017" name="Nat. Commun.">
        <title>Genome assembly with in vitro proximity ligation data and whole-genome triplication in lettuce.</title>
        <authorList>
            <person name="Reyes-Chin-Wo S."/>
            <person name="Wang Z."/>
            <person name="Yang X."/>
            <person name="Kozik A."/>
            <person name="Arikit S."/>
            <person name="Song C."/>
            <person name="Xia L."/>
            <person name="Froenicke L."/>
            <person name="Lavelle D.O."/>
            <person name="Truco M.J."/>
            <person name="Xia R."/>
            <person name="Zhu S."/>
            <person name="Xu C."/>
            <person name="Xu H."/>
            <person name="Xu X."/>
            <person name="Cox K."/>
            <person name="Korf I."/>
            <person name="Meyers B.C."/>
            <person name="Michelmore R.W."/>
        </authorList>
    </citation>
    <scope>NUCLEOTIDE SEQUENCE [LARGE SCALE GENOMIC DNA]</scope>
    <source>
        <strain evidence="2">cv. Salinas</strain>
        <tissue evidence="1">Seedlings</tissue>
    </source>
</reference>
<dbReference type="OrthoDB" id="1929803at2759"/>
<dbReference type="PANTHER" id="PTHR33265">
    <property type="entry name" value="AVR9/CF-9 RAPIDLY ELICITED PROTEIN-RELATED"/>
    <property type="match status" value="1"/>
</dbReference>
<dbReference type="AlphaFoldDB" id="A0A9R1UHZ1"/>
<dbReference type="EMBL" id="NBSK02000009">
    <property type="protein sequence ID" value="KAJ0187313.1"/>
    <property type="molecule type" value="Genomic_DNA"/>
</dbReference>
<evidence type="ECO:0000313" key="2">
    <source>
        <dbReference type="Proteomes" id="UP000235145"/>
    </source>
</evidence>
<dbReference type="PANTHER" id="PTHR33265:SF5">
    <property type="entry name" value="COTTON FIBER PROTEIN"/>
    <property type="match status" value="1"/>
</dbReference>
<dbReference type="InterPro" id="IPR008480">
    <property type="entry name" value="DUF761_pln"/>
</dbReference>
<accession>A0A9R1UHZ1</accession>
<proteinExistence type="predicted"/>
<keyword evidence="2" id="KW-1185">Reference proteome</keyword>
<sequence length="168" mass="19700">MYKSSKSDMGRRAWNILRLALLWTRKGGVFALKKKLMQLQLQLSHSNKGVGSLQDGDRQLSFDATPIIHVRMHRPNSMRFHLPHIPCINPQAADAFDAYDFDDQSDIDYSYHQPRRSFLITSGEEHEQNDEEMCEEEGIDVKAEEFIANFYHQLKLQRQISYLQYNHD</sequence>
<comment type="caution">
    <text evidence="1">The sequence shown here is derived from an EMBL/GenBank/DDBJ whole genome shotgun (WGS) entry which is preliminary data.</text>
</comment>
<dbReference type="Gramene" id="rna-gnl|WGS:NBSK|LSAT_9X541_mrna">
    <property type="protein sequence ID" value="cds-PLY67818.1"/>
    <property type="gene ID" value="gene-LSAT_9X541"/>
</dbReference>
<protein>
    <recommendedName>
        <fullName evidence="3">DUF761 domain-containing protein</fullName>
    </recommendedName>
</protein>
<dbReference type="Proteomes" id="UP000235145">
    <property type="component" value="Unassembled WGS sequence"/>
</dbReference>
<gene>
    <name evidence="1" type="ORF">LSAT_V11C900455390</name>
</gene>